<feature type="region of interest" description="Disordered" evidence="1">
    <location>
        <begin position="1"/>
        <end position="29"/>
    </location>
</feature>
<dbReference type="InterPro" id="IPR035901">
    <property type="entry name" value="GIY-YIG_endonuc_sf"/>
</dbReference>
<feature type="domain" description="GIY-YIG" evidence="2">
    <location>
        <begin position="35"/>
        <end position="69"/>
    </location>
</feature>
<feature type="compositionally biased region" description="Polar residues" evidence="1">
    <location>
        <begin position="1"/>
        <end position="11"/>
    </location>
</feature>
<comment type="caution">
    <text evidence="3">The sequence shown here is derived from an EMBL/GenBank/DDBJ whole genome shotgun (WGS) entry which is preliminary data.</text>
</comment>
<dbReference type="SUPFAM" id="SSF82771">
    <property type="entry name" value="GIY-YIG endonuclease"/>
    <property type="match status" value="1"/>
</dbReference>
<evidence type="ECO:0000256" key="1">
    <source>
        <dbReference type="SAM" id="MobiDB-lite"/>
    </source>
</evidence>
<evidence type="ECO:0000259" key="2">
    <source>
        <dbReference type="PROSITE" id="PS50164"/>
    </source>
</evidence>
<organism evidence="3 4">
    <name type="scientific">Rhizobium miluonense</name>
    <dbReference type="NCBI Taxonomy" id="411945"/>
    <lineage>
        <taxon>Bacteria</taxon>
        <taxon>Pseudomonadati</taxon>
        <taxon>Pseudomonadota</taxon>
        <taxon>Alphaproteobacteria</taxon>
        <taxon>Hyphomicrobiales</taxon>
        <taxon>Rhizobiaceae</taxon>
        <taxon>Rhizobium/Agrobacterium group</taxon>
        <taxon>Rhizobium</taxon>
    </lineage>
</organism>
<keyword evidence="4" id="KW-1185">Reference proteome</keyword>
<evidence type="ECO:0000313" key="3">
    <source>
        <dbReference type="EMBL" id="MDR6900069.1"/>
    </source>
</evidence>
<dbReference type="Pfam" id="PF01541">
    <property type="entry name" value="GIY-YIG"/>
    <property type="match status" value="1"/>
</dbReference>
<sequence length="69" mass="7820">MPSVANASTDPASIDHPSSLATLDDHYPNQRRTRMGGYTYIITNHKRGTLYMGVTADLERRIYEHREGL</sequence>
<dbReference type="InterPro" id="IPR000305">
    <property type="entry name" value="GIY-YIG_endonuc"/>
</dbReference>
<dbReference type="Gene3D" id="3.40.1440.10">
    <property type="entry name" value="GIY-YIG endonuclease"/>
    <property type="match status" value="1"/>
</dbReference>
<keyword evidence="3" id="KW-0255">Endonuclease</keyword>
<evidence type="ECO:0000313" key="4">
    <source>
        <dbReference type="Proteomes" id="UP001250791"/>
    </source>
</evidence>
<dbReference type="GO" id="GO:0004519">
    <property type="term" value="F:endonuclease activity"/>
    <property type="evidence" value="ECO:0007669"/>
    <property type="project" value="UniProtKB-KW"/>
</dbReference>
<proteinExistence type="predicted"/>
<keyword evidence="3" id="KW-0540">Nuclease</keyword>
<dbReference type="Proteomes" id="UP001250791">
    <property type="component" value="Unassembled WGS sequence"/>
</dbReference>
<keyword evidence="3" id="KW-0378">Hydrolase</keyword>
<gene>
    <name evidence="3" type="ORF">J2W52_001684</name>
</gene>
<name>A0ABU1SM58_9HYPH</name>
<reference evidence="3 4" key="1">
    <citation type="submission" date="2023-07" db="EMBL/GenBank/DDBJ databases">
        <title>Sorghum-associated microbial communities from plants grown in Nebraska, USA.</title>
        <authorList>
            <person name="Schachtman D."/>
        </authorList>
    </citation>
    <scope>NUCLEOTIDE SEQUENCE [LARGE SCALE GENOMIC DNA]</scope>
    <source>
        <strain evidence="3 4">3199</strain>
    </source>
</reference>
<protein>
    <submittedName>
        <fullName evidence="3">Endonuclease</fullName>
    </submittedName>
</protein>
<dbReference type="PROSITE" id="PS50164">
    <property type="entry name" value="GIY_YIG"/>
    <property type="match status" value="1"/>
</dbReference>
<accession>A0ABU1SM58</accession>
<dbReference type="EMBL" id="JAVDUP010000002">
    <property type="protein sequence ID" value="MDR6900069.1"/>
    <property type="molecule type" value="Genomic_DNA"/>
</dbReference>